<gene>
    <name evidence="4" type="ORF">M8C21_020204</name>
</gene>
<dbReference type="InterPro" id="IPR050667">
    <property type="entry name" value="PPR-containing_protein"/>
</dbReference>
<sequence length="462" mass="53534">MDIIGHPGRDYAAVRKNLEGNDWKAAFTFFQWAGKQRGYTHSFRQYHCVIAVLGKMRRFNAAWALISEMKKGGRNGGGESMVSQQTLLIMIRRYSAVHDVDKAIKTFYAYKRFNLHVGVHEFHDLLSALCRYKNVKEAEVLLKCNKDVYPLTTKSFNIILNGWCNVICSPREGRRVWWEMCNRGIPRDVISYSTIITCYSKCNETREVIKIFNELKALRVNPDIRIYNGVIHAFCKSGLEKEARELMKSMKEKGIHPTAITYNSMIMPLCKKGKTLDAFKLFDEMLQRRLLPTVQTYHAFFRASRTSQEALSILQKMSKMGCCLNHDTYTMLIRKFCRWDEFENVWKLWNEMISNGLDPDRSSYVALVNGLLLNGKLEEAYKYHVEMKSKGLLPEPEIEQTLQAWMAAKQTTEQSMVNSGTKCIDGWDPLSSHKAFRNVPYEMLQKLMDGVVNVWRRANPSF</sequence>
<dbReference type="PROSITE" id="PS51375">
    <property type="entry name" value="PPR"/>
    <property type="match status" value="5"/>
</dbReference>
<protein>
    <submittedName>
        <fullName evidence="4">Uncharacterized protein</fullName>
    </submittedName>
</protein>
<feature type="repeat" description="PPR" evidence="3">
    <location>
        <begin position="188"/>
        <end position="222"/>
    </location>
</feature>
<dbReference type="Gene3D" id="1.25.40.10">
    <property type="entry name" value="Tetratricopeptide repeat domain"/>
    <property type="match status" value="4"/>
</dbReference>
<organism evidence="4 5">
    <name type="scientific">Ambrosia artemisiifolia</name>
    <name type="common">Common ragweed</name>
    <dbReference type="NCBI Taxonomy" id="4212"/>
    <lineage>
        <taxon>Eukaryota</taxon>
        <taxon>Viridiplantae</taxon>
        <taxon>Streptophyta</taxon>
        <taxon>Embryophyta</taxon>
        <taxon>Tracheophyta</taxon>
        <taxon>Spermatophyta</taxon>
        <taxon>Magnoliopsida</taxon>
        <taxon>eudicotyledons</taxon>
        <taxon>Gunneridae</taxon>
        <taxon>Pentapetalae</taxon>
        <taxon>asterids</taxon>
        <taxon>campanulids</taxon>
        <taxon>Asterales</taxon>
        <taxon>Asteraceae</taxon>
        <taxon>Asteroideae</taxon>
        <taxon>Heliantheae alliance</taxon>
        <taxon>Heliantheae</taxon>
        <taxon>Ambrosia</taxon>
    </lineage>
</organism>
<feature type="repeat" description="PPR" evidence="3">
    <location>
        <begin position="360"/>
        <end position="394"/>
    </location>
</feature>
<keyword evidence="5" id="KW-1185">Reference proteome</keyword>
<feature type="repeat" description="PPR" evidence="3">
    <location>
        <begin position="325"/>
        <end position="359"/>
    </location>
</feature>
<reference evidence="4" key="1">
    <citation type="submission" date="2022-06" db="EMBL/GenBank/DDBJ databases">
        <title>Uncovering the hologenomic basis of an extraordinary plant invasion.</title>
        <authorList>
            <person name="Bieker V.C."/>
            <person name="Martin M.D."/>
            <person name="Gilbert T."/>
            <person name="Hodgins K."/>
            <person name="Battlay P."/>
            <person name="Petersen B."/>
            <person name="Wilson J."/>
        </authorList>
    </citation>
    <scope>NUCLEOTIDE SEQUENCE</scope>
    <source>
        <strain evidence="4">AA19_3_7</strain>
        <tissue evidence="4">Leaf</tissue>
    </source>
</reference>
<dbReference type="EMBL" id="JAMZMK010011749">
    <property type="protein sequence ID" value="KAI7726125.1"/>
    <property type="molecule type" value="Genomic_DNA"/>
</dbReference>
<dbReference type="Proteomes" id="UP001206925">
    <property type="component" value="Unassembled WGS sequence"/>
</dbReference>
<comment type="similarity">
    <text evidence="1">Belongs to the PPR family. P subfamily.</text>
</comment>
<dbReference type="PANTHER" id="PTHR47939:SF5">
    <property type="entry name" value="PENTACOTRIPEPTIDE-REPEAT REGION OF PRORP DOMAIN-CONTAINING PROTEIN"/>
    <property type="match status" value="1"/>
</dbReference>
<comment type="caution">
    <text evidence="4">The sequence shown here is derived from an EMBL/GenBank/DDBJ whole genome shotgun (WGS) entry which is preliminary data.</text>
</comment>
<dbReference type="NCBIfam" id="TIGR00756">
    <property type="entry name" value="PPR"/>
    <property type="match status" value="6"/>
</dbReference>
<name>A0AAD5BMK5_AMBAR</name>
<dbReference type="InterPro" id="IPR011990">
    <property type="entry name" value="TPR-like_helical_dom_sf"/>
</dbReference>
<proteinExistence type="inferred from homology"/>
<evidence type="ECO:0000313" key="4">
    <source>
        <dbReference type="EMBL" id="KAI7726125.1"/>
    </source>
</evidence>
<dbReference type="InterPro" id="IPR002885">
    <property type="entry name" value="PPR_rpt"/>
</dbReference>
<dbReference type="AlphaFoldDB" id="A0AAD5BMK5"/>
<feature type="repeat" description="PPR" evidence="3">
    <location>
        <begin position="258"/>
        <end position="292"/>
    </location>
</feature>
<evidence type="ECO:0000256" key="3">
    <source>
        <dbReference type="PROSITE-ProRule" id="PRU00708"/>
    </source>
</evidence>
<feature type="repeat" description="PPR" evidence="3">
    <location>
        <begin position="223"/>
        <end position="257"/>
    </location>
</feature>
<keyword evidence="2" id="KW-0677">Repeat</keyword>
<dbReference type="PANTHER" id="PTHR47939">
    <property type="entry name" value="MEMBRANE-ASSOCIATED SALT-INDUCIBLE PROTEIN-LIKE"/>
    <property type="match status" value="1"/>
</dbReference>
<evidence type="ECO:0000256" key="2">
    <source>
        <dbReference type="ARBA" id="ARBA00022737"/>
    </source>
</evidence>
<evidence type="ECO:0000256" key="1">
    <source>
        <dbReference type="ARBA" id="ARBA00007626"/>
    </source>
</evidence>
<evidence type="ECO:0000313" key="5">
    <source>
        <dbReference type="Proteomes" id="UP001206925"/>
    </source>
</evidence>
<dbReference type="Pfam" id="PF01535">
    <property type="entry name" value="PPR"/>
    <property type="match status" value="4"/>
</dbReference>
<dbReference type="Pfam" id="PF13041">
    <property type="entry name" value="PPR_2"/>
    <property type="match status" value="1"/>
</dbReference>
<accession>A0AAD5BMK5</accession>